<organism evidence="4 5">
    <name type="scientific">Raphidocelis subcapitata</name>
    <dbReference type="NCBI Taxonomy" id="307507"/>
    <lineage>
        <taxon>Eukaryota</taxon>
        <taxon>Viridiplantae</taxon>
        <taxon>Chlorophyta</taxon>
        <taxon>core chlorophytes</taxon>
        <taxon>Chlorophyceae</taxon>
        <taxon>CS clade</taxon>
        <taxon>Sphaeropleales</taxon>
        <taxon>Selenastraceae</taxon>
        <taxon>Raphidocelis</taxon>
    </lineage>
</organism>
<protein>
    <submittedName>
        <fullName evidence="4">Uncharacterized protein</fullName>
    </submittedName>
</protein>
<dbReference type="InterPro" id="IPR006201">
    <property type="entry name" value="Neur_channel"/>
</dbReference>
<comment type="subcellular location">
    <subcellularLocation>
        <location evidence="1">Membrane</location>
        <topology evidence="1">Multi-pass membrane protein</topology>
    </subcellularLocation>
</comment>
<feature type="transmembrane region" description="Helical" evidence="3">
    <location>
        <begin position="345"/>
        <end position="366"/>
    </location>
</feature>
<keyword evidence="3" id="KW-0472">Membrane</keyword>
<feature type="transmembrane region" description="Helical" evidence="3">
    <location>
        <begin position="412"/>
        <end position="430"/>
    </location>
</feature>
<sequence length="475" mass="51247">MAAARGRGGGRPHRHPPLAAASAAAPTGARARAALLPALLLLAAAAALPRCAAQQDEPLKGFGTAQPNATTRVWVSVFLDRLLDVNDHEYQFTAVVYLHLSWVDPRARFLIAANAAQIRAGNRTCERPCANGRDSYGCCDGVWQPFVAIPNTKFLSGDRVLRYALGADQGTDAVYFWTAVLGTWYTPMSFRAFPFDTQELLIQLEATTLRDERGNILGGIDLVPSAAGESMLSSKGAGDDLSDWKVQRVHLAATSKPGCKTIAAAFSTPSAPEDPAPLVPRFYLQEGLVADPSACPALWNDFAPPGLGNAFIRRTRSAGGGLTDRHVFMDGLNVVIVVTRYRTRYVLSVILPIVLSTWLGFLVYMLPRDDMEPRLAAIVALFLALAAIQFVVDTDMPSSSYTTAAQQLTLCSYVTLIMIGAVSVFIWFICNRHDGAEGVLRRSKSLVDGGSLNAHAAAAWREHSEAAVKVDRAHK</sequence>
<dbReference type="PANTHER" id="PTHR18945">
    <property type="entry name" value="NEUROTRANSMITTER GATED ION CHANNEL"/>
    <property type="match status" value="1"/>
</dbReference>
<keyword evidence="5" id="KW-1185">Reference proteome</keyword>
<dbReference type="GO" id="GO:0016020">
    <property type="term" value="C:membrane"/>
    <property type="evidence" value="ECO:0007669"/>
    <property type="project" value="UniProtKB-SubCell"/>
</dbReference>
<dbReference type="EMBL" id="BDRX01000052">
    <property type="protein sequence ID" value="GBF94477.1"/>
    <property type="molecule type" value="Genomic_DNA"/>
</dbReference>
<reference evidence="4 5" key="1">
    <citation type="journal article" date="2018" name="Sci. Rep.">
        <title>Raphidocelis subcapitata (=Pseudokirchneriella subcapitata) provides an insight into genome evolution and environmental adaptations in the Sphaeropleales.</title>
        <authorList>
            <person name="Suzuki S."/>
            <person name="Yamaguchi H."/>
            <person name="Nakajima N."/>
            <person name="Kawachi M."/>
        </authorList>
    </citation>
    <scope>NUCLEOTIDE SEQUENCE [LARGE SCALE GENOMIC DNA]</scope>
    <source>
        <strain evidence="4 5">NIES-35</strain>
    </source>
</reference>
<feature type="region of interest" description="Disordered" evidence="2">
    <location>
        <begin position="1"/>
        <end position="23"/>
    </location>
</feature>
<evidence type="ECO:0000256" key="2">
    <source>
        <dbReference type="SAM" id="MobiDB-lite"/>
    </source>
</evidence>
<comment type="caution">
    <text evidence="4">The sequence shown here is derived from an EMBL/GenBank/DDBJ whole genome shotgun (WGS) entry which is preliminary data.</text>
</comment>
<evidence type="ECO:0000256" key="3">
    <source>
        <dbReference type="SAM" id="Phobius"/>
    </source>
</evidence>
<dbReference type="OrthoDB" id="2016799at2759"/>
<evidence type="ECO:0000313" key="4">
    <source>
        <dbReference type="EMBL" id="GBF94477.1"/>
    </source>
</evidence>
<evidence type="ECO:0000313" key="5">
    <source>
        <dbReference type="Proteomes" id="UP000247498"/>
    </source>
</evidence>
<dbReference type="InterPro" id="IPR038050">
    <property type="entry name" value="Neuro_actylchol_rec"/>
</dbReference>
<feature type="transmembrane region" description="Helical" evidence="3">
    <location>
        <begin position="375"/>
        <end position="392"/>
    </location>
</feature>
<name>A0A2V0PBD4_9CHLO</name>
<evidence type="ECO:0000256" key="1">
    <source>
        <dbReference type="ARBA" id="ARBA00004141"/>
    </source>
</evidence>
<dbReference type="Proteomes" id="UP000247498">
    <property type="component" value="Unassembled WGS sequence"/>
</dbReference>
<dbReference type="Gene3D" id="2.70.170.10">
    <property type="entry name" value="Neurotransmitter-gated ion-channel ligand-binding domain"/>
    <property type="match status" value="1"/>
</dbReference>
<dbReference type="InterPro" id="IPR036734">
    <property type="entry name" value="Neur_chan_lig-bd_sf"/>
</dbReference>
<dbReference type="GO" id="GO:0004888">
    <property type="term" value="F:transmembrane signaling receptor activity"/>
    <property type="evidence" value="ECO:0007669"/>
    <property type="project" value="InterPro"/>
</dbReference>
<dbReference type="SUPFAM" id="SSF90112">
    <property type="entry name" value="Neurotransmitter-gated ion-channel transmembrane pore"/>
    <property type="match status" value="1"/>
</dbReference>
<proteinExistence type="predicted"/>
<dbReference type="InParanoid" id="A0A2V0PBD4"/>
<dbReference type="SUPFAM" id="SSF63712">
    <property type="entry name" value="Nicotinic receptor ligand binding domain-like"/>
    <property type="match status" value="1"/>
</dbReference>
<dbReference type="Gene3D" id="1.20.58.390">
    <property type="entry name" value="Neurotransmitter-gated ion-channel transmembrane domain"/>
    <property type="match status" value="1"/>
</dbReference>
<gene>
    <name evidence="4" type="ORF">Rsub_07011</name>
</gene>
<dbReference type="AlphaFoldDB" id="A0A2V0PBD4"/>
<keyword evidence="3" id="KW-1133">Transmembrane helix</keyword>
<dbReference type="GO" id="GO:0005230">
    <property type="term" value="F:extracellular ligand-gated monoatomic ion channel activity"/>
    <property type="evidence" value="ECO:0007669"/>
    <property type="project" value="InterPro"/>
</dbReference>
<keyword evidence="3" id="KW-0812">Transmembrane</keyword>
<accession>A0A2V0PBD4</accession>
<dbReference type="InterPro" id="IPR036719">
    <property type="entry name" value="Neuro-gated_channel_TM_sf"/>
</dbReference>